<protein>
    <recommendedName>
        <fullName evidence="6">TF-B3 domain-containing protein</fullName>
    </recommendedName>
</protein>
<proteinExistence type="predicted"/>
<evidence type="ECO:0000259" key="6">
    <source>
        <dbReference type="PROSITE" id="PS50863"/>
    </source>
</evidence>
<keyword evidence="3" id="KW-0238">DNA-binding</keyword>
<dbReference type="Proteomes" id="UP001237642">
    <property type="component" value="Unassembled WGS sequence"/>
</dbReference>
<gene>
    <name evidence="7" type="ORF">POM88_007992</name>
</gene>
<dbReference type="PANTHER" id="PTHR31920:SF145">
    <property type="entry name" value="B3 DOMAIN-CONTAINING PROTEIN REM20-LIKE ISOFORM X1"/>
    <property type="match status" value="1"/>
</dbReference>
<evidence type="ECO:0000256" key="5">
    <source>
        <dbReference type="ARBA" id="ARBA00023242"/>
    </source>
</evidence>
<evidence type="ECO:0000313" key="8">
    <source>
        <dbReference type="Proteomes" id="UP001237642"/>
    </source>
</evidence>
<dbReference type="GO" id="GO:0003677">
    <property type="term" value="F:DNA binding"/>
    <property type="evidence" value="ECO:0007669"/>
    <property type="project" value="UniProtKB-KW"/>
</dbReference>
<evidence type="ECO:0000313" key="7">
    <source>
        <dbReference type="EMBL" id="KAK1398129.1"/>
    </source>
</evidence>
<dbReference type="SUPFAM" id="SSF101936">
    <property type="entry name" value="DNA-binding pseudobarrel domain"/>
    <property type="match status" value="2"/>
</dbReference>
<accession>A0AAD8J771</accession>
<reference evidence="7" key="2">
    <citation type="submission" date="2023-05" db="EMBL/GenBank/DDBJ databases">
        <authorList>
            <person name="Schelkunov M.I."/>
        </authorList>
    </citation>
    <scope>NUCLEOTIDE SEQUENCE</scope>
    <source>
        <strain evidence="7">Hsosn_3</strain>
        <tissue evidence="7">Leaf</tissue>
    </source>
</reference>
<dbReference type="GO" id="GO:0005634">
    <property type="term" value="C:nucleus"/>
    <property type="evidence" value="ECO:0007669"/>
    <property type="project" value="UniProtKB-SubCell"/>
</dbReference>
<keyword evidence="5" id="KW-0539">Nucleus</keyword>
<comment type="caution">
    <text evidence="7">The sequence shown here is derived from an EMBL/GenBank/DDBJ whole genome shotgun (WGS) entry which is preliminary data.</text>
</comment>
<evidence type="ECO:0000256" key="2">
    <source>
        <dbReference type="ARBA" id="ARBA00023015"/>
    </source>
</evidence>
<dbReference type="InterPro" id="IPR003340">
    <property type="entry name" value="B3_DNA-bd"/>
</dbReference>
<reference evidence="7" key="1">
    <citation type="submission" date="2023-02" db="EMBL/GenBank/DDBJ databases">
        <title>Genome of toxic invasive species Heracleum sosnowskyi carries increased number of genes despite the absence of recent whole-genome duplications.</title>
        <authorList>
            <person name="Schelkunov M."/>
            <person name="Shtratnikova V."/>
            <person name="Makarenko M."/>
            <person name="Klepikova A."/>
            <person name="Omelchenko D."/>
            <person name="Novikova G."/>
            <person name="Obukhova E."/>
            <person name="Bogdanov V."/>
            <person name="Penin A."/>
            <person name="Logacheva M."/>
        </authorList>
    </citation>
    <scope>NUCLEOTIDE SEQUENCE</scope>
    <source>
        <strain evidence="7">Hsosn_3</strain>
        <tissue evidence="7">Leaf</tissue>
    </source>
</reference>
<dbReference type="InterPro" id="IPR015300">
    <property type="entry name" value="DNA-bd_pseudobarrel_sf"/>
</dbReference>
<dbReference type="Gene3D" id="2.40.330.10">
    <property type="entry name" value="DNA-binding pseudobarrel domain"/>
    <property type="match status" value="2"/>
</dbReference>
<keyword evidence="8" id="KW-1185">Reference proteome</keyword>
<dbReference type="PANTHER" id="PTHR31920">
    <property type="entry name" value="B3 DOMAIN-CONTAINING"/>
    <property type="match status" value="1"/>
</dbReference>
<dbReference type="PROSITE" id="PS50863">
    <property type="entry name" value="B3"/>
    <property type="match status" value="1"/>
</dbReference>
<feature type="domain" description="TF-B3" evidence="6">
    <location>
        <begin position="123"/>
        <end position="174"/>
    </location>
</feature>
<dbReference type="EMBL" id="JAUIZM010000002">
    <property type="protein sequence ID" value="KAK1398129.1"/>
    <property type="molecule type" value="Genomic_DNA"/>
</dbReference>
<organism evidence="7 8">
    <name type="scientific">Heracleum sosnowskyi</name>
    <dbReference type="NCBI Taxonomy" id="360622"/>
    <lineage>
        <taxon>Eukaryota</taxon>
        <taxon>Viridiplantae</taxon>
        <taxon>Streptophyta</taxon>
        <taxon>Embryophyta</taxon>
        <taxon>Tracheophyta</taxon>
        <taxon>Spermatophyta</taxon>
        <taxon>Magnoliopsida</taxon>
        <taxon>eudicotyledons</taxon>
        <taxon>Gunneridae</taxon>
        <taxon>Pentapetalae</taxon>
        <taxon>asterids</taxon>
        <taxon>campanulids</taxon>
        <taxon>Apiales</taxon>
        <taxon>Apiaceae</taxon>
        <taxon>Apioideae</taxon>
        <taxon>apioid superclade</taxon>
        <taxon>Tordylieae</taxon>
        <taxon>Tordyliinae</taxon>
        <taxon>Heracleum</taxon>
    </lineage>
</organism>
<name>A0AAD8J771_9APIA</name>
<keyword evidence="2" id="KW-0805">Transcription regulation</keyword>
<evidence type="ECO:0000256" key="1">
    <source>
        <dbReference type="ARBA" id="ARBA00004123"/>
    </source>
</evidence>
<keyword evidence="4" id="KW-0804">Transcription</keyword>
<sequence>MLHYFVKTYSMVGFQFDGGSNFSITVFNPYAMEINYPPYRLECADMTPITIAFKLSDNEIDKLNGIFVYNAYNTCLGDYDLLIVKEHLKRNTYYKVLDNDACSELGLDESITFIKIGFKCLMFKIRLKWCNGMLLFDNGWHTFVKAINIRKGDVLVFQSTSHCHKYEISLFEKKIVSKYCRIEGTGHPHIVKKWFKILNETTIFTGEMEIPRKFVDNYGWTVGEHVKLVVSDVGEHSVKFWKERNVLYGLSELLEIYSLPKSCVLVFTYMEFSTFYVEMFDRNGRNNLDVGIYPESDPLGSTDLRSQGMQGENMVNEQSNENEFTVIIKKISYRS</sequence>
<comment type="subcellular location">
    <subcellularLocation>
        <location evidence="1">Nucleus</location>
    </subcellularLocation>
</comment>
<dbReference type="InterPro" id="IPR050655">
    <property type="entry name" value="Plant_B3_domain"/>
</dbReference>
<evidence type="ECO:0000256" key="3">
    <source>
        <dbReference type="ARBA" id="ARBA00023125"/>
    </source>
</evidence>
<evidence type="ECO:0000256" key="4">
    <source>
        <dbReference type="ARBA" id="ARBA00023163"/>
    </source>
</evidence>
<dbReference type="AlphaFoldDB" id="A0AAD8J771"/>